<proteinExistence type="predicted"/>
<feature type="region of interest" description="Disordered" evidence="1">
    <location>
        <begin position="26"/>
        <end position="47"/>
    </location>
</feature>
<evidence type="ECO:0000256" key="1">
    <source>
        <dbReference type="SAM" id="MobiDB-lite"/>
    </source>
</evidence>
<reference evidence="2" key="1">
    <citation type="submission" date="2018-04" db="EMBL/GenBank/DDBJ databases">
        <title>Transcriptome assembly of Sipha flava.</title>
        <authorList>
            <person name="Scully E.D."/>
            <person name="Geib S.M."/>
            <person name="Palmer N.A."/>
            <person name="Koch K."/>
            <person name="Bradshaw J."/>
            <person name="Heng-Moss T."/>
            <person name="Sarath G."/>
        </authorList>
    </citation>
    <scope>NUCLEOTIDE SEQUENCE</scope>
</reference>
<organism evidence="2">
    <name type="scientific">Sipha flava</name>
    <name type="common">yellow sugarcane aphid</name>
    <dbReference type="NCBI Taxonomy" id="143950"/>
    <lineage>
        <taxon>Eukaryota</taxon>
        <taxon>Metazoa</taxon>
        <taxon>Ecdysozoa</taxon>
        <taxon>Arthropoda</taxon>
        <taxon>Hexapoda</taxon>
        <taxon>Insecta</taxon>
        <taxon>Pterygota</taxon>
        <taxon>Neoptera</taxon>
        <taxon>Paraneoptera</taxon>
        <taxon>Hemiptera</taxon>
        <taxon>Sternorrhyncha</taxon>
        <taxon>Aphidomorpha</taxon>
        <taxon>Aphidoidea</taxon>
        <taxon>Aphididae</taxon>
        <taxon>Sipha</taxon>
    </lineage>
</organism>
<accession>A0A2S2R1W8</accession>
<dbReference type="EMBL" id="GGMS01014828">
    <property type="protein sequence ID" value="MBY84031.1"/>
    <property type="molecule type" value="Transcribed_RNA"/>
</dbReference>
<protein>
    <submittedName>
        <fullName evidence="2">Uncharacterized protein</fullName>
    </submittedName>
</protein>
<evidence type="ECO:0000313" key="2">
    <source>
        <dbReference type="EMBL" id="MBY84031.1"/>
    </source>
</evidence>
<dbReference type="AlphaFoldDB" id="A0A2S2R1W8"/>
<name>A0A2S2R1W8_9HEMI</name>
<sequence>MTEIVISTGSEDRNSTPEVTDVPKTLISVDGYSSDSESSSDDDEKLTAVTEERRPYAQEVLQPKKVGRQPRHCSALRRCDNLTRPQVVGRFSLGEVAGHS</sequence>
<gene>
    <name evidence="2" type="ORF">g.140710</name>
</gene>